<keyword evidence="1" id="KW-0812">Transmembrane</keyword>
<evidence type="ECO:0008006" key="4">
    <source>
        <dbReference type="Google" id="ProtNLM"/>
    </source>
</evidence>
<dbReference type="AlphaFoldDB" id="A0A0W1AVB1"/>
<keyword evidence="1" id="KW-1133">Transmembrane helix</keyword>
<dbReference type="InterPro" id="IPR049500">
    <property type="entry name" value="Peptidase_M50B-like"/>
</dbReference>
<feature type="transmembrane region" description="Helical" evidence="1">
    <location>
        <begin position="102"/>
        <end position="119"/>
    </location>
</feature>
<name>A0A0W1AVB1_9BACL</name>
<gene>
    <name evidence="2" type="ORF">UQ64_21775</name>
</gene>
<dbReference type="PANTHER" id="PTHR33979">
    <property type="entry name" value="OS02G0221600 PROTEIN"/>
    <property type="match status" value="1"/>
</dbReference>
<dbReference type="Proteomes" id="UP000054709">
    <property type="component" value="Unassembled WGS sequence"/>
</dbReference>
<evidence type="ECO:0000313" key="2">
    <source>
        <dbReference type="EMBL" id="KTD85270.1"/>
    </source>
</evidence>
<dbReference type="OrthoDB" id="158445at2"/>
<evidence type="ECO:0000256" key="1">
    <source>
        <dbReference type="SAM" id="Phobius"/>
    </source>
</evidence>
<keyword evidence="1" id="KW-0472">Membrane</keyword>
<sequence length="228" mass="25611">MNKWLKTMLFLVGSAFLTRLIPFSSLFRNLDTMIHEFGHALVTLLLSGSVLRIELYANHSGVTYSAIQDGGRAILVSLSGYMLASLFALLLFYLYSKGRHDWGLILATTVALIMLVMYVRGSFGMMWLGGFIALNVLMLVVWKKASKYYYLLLAFLTLEESVMGSLFLVYAAVVSPSRAGDASNLARMTSVPAIFWAVLFFIFSLLCAKWALGLFFKRERVQPKLQSR</sequence>
<dbReference type="EMBL" id="LCZJ02000029">
    <property type="protein sequence ID" value="KTD85270.1"/>
    <property type="molecule type" value="Genomic_DNA"/>
</dbReference>
<feature type="transmembrane region" description="Helical" evidence="1">
    <location>
        <begin position="193"/>
        <end position="216"/>
    </location>
</feature>
<proteinExistence type="predicted"/>
<accession>A0A0W1AVB1</accession>
<evidence type="ECO:0000313" key="3">
    <source>
        <dbReference type="Proteomes" id="UP000054709"/>
    </source>
</evidence>
<dbReference type="PANTHER" id="PTHR33979:SF2">
    <property type="entry name" value="PEPTIDASE M50B-LIKE-DOMAIN-CONTAINING PROTEIN"/>
    <property type="match status" value="1"/>
</dbReference>
<feature type="transmembrane region" description="Helical" evidence="1">
    <location>
        <begin position="125"/>
        <end position="142"/>
    </location>
</feature>
<keyword evidence="3" id="KW-1185">Reference proteome</keyword>
<dbReference type="Pfam" id="PF13398">
    <property type="entry name" value="Peptidase_M50B"/>
    <property type="match status" value="1"/>
</dbReference>
<reference evidence="2 3" key="1">
    <citation type="journal article" date="2015" name="Int. Biodeterior. Biodegradation">
        <title>Physiological and genetic screening methods for the isolation of methyl tert-butyl ether-degrading bacteria for bioremediation purposes.</title>
        <authorList>
            <person name="Guisado I.M."/>
            <person name="Purswani J."/>
            <person name="Gonzalez Lopez J."/>
            <person name="Pozo C."/>
        </authorList>
    </citation>
    <scope>NUCLEOTIDE SEQUENCE [LARGE SCALE GENOMIC DNA]</scope>
    <source>
        <strain evidence="2 3">SH7</strain>
    </source>
</reference>
<organism evidence="2 3">
    <name type="scientific">Paenibacillus etheri</name>
    <dbReference type="NCBI Taxonomy" id="1306852"/>
    <lineage>
        <taxon>Bacteria</taxon>
        <taxon>Bacillati</taxon>
        <taxon>Bacillota</taxon>
        <taxon>Bacilli</taxon>
        <taxon>Bacillales</taxon>
        <taxon>Paenibacillaceae</taxon>
        <taxon>Paenibacillus</taxon>
    </lineage>
</organism>
<protein>
    <recommendedName>
        <fullName evidence="4">M50 family peptidase</fullName>
    </recommendedName>
</protein>
<comment type="caution">
    <text evidence="2">The sequence shown here is derived from an EMBL/GenBank/DDBJ whole genome shotgun (WGS) entry which is preliminary data.</text>
</comment>
<dbReference type="RefSeq" id="WP_060625056.1">
    <property type="nucleotide sequence ID" value="NZ_LCZJ02000029.1"/>
</dbReference>
<feature type="transmembrane region" description="Helical" evidence="1">
    <location>
        <begin position="73"/>
        <end position="95"/>
    </location>
</feature>
<feature type="transmembrane region" description="Helical" evidence="1">
    <location>
        <begin position="149"/>
        <end position="173"/>
    </location>
</feature>